<dbReference type="AlphaFoldDB" id="A0A1T5L8E2"/>
<feature type="transmembrane region" description="Helical" evidence="2">
    <location>
        <begin position="105"/>
        <end position="125"/>
    </location>
</feature>
<feature type="transmembrane region" description="Helical" evidence="2">
    <location>
        <begin position="131"/>
        <end position="147"/>
    </location>
</feature>
<proteinExistence type="predicted"/>
<dbReference type="EMBL" id="FUZQ01000005">
    <property type="protein sequence ID" value="SKC72210.1"/>
    <property type="molecule type" value="Genomic_DNA"/>
</dbReference>
<organism evidence="4 5">
    <name type="scientific">Krasilnikoviella flava</name>
    <dbReference type="NCBI Taxonomy" id="526729"/>
    <lineage>
        <taxon>Bacteria</taxon>
        <taxon>Bacillati</taxon>
        <taxon>Actinomycetota</taxon>
        <taxon>Actinomycetes</taxon>
        <taxon>Micrococcales</taxon>
        <taxon>Promicromonosporaceae</taxon>
        <taxon>Krasilnikoviella</taxon>
    </lineage>
</organism>
<evidence type="ECO:0000313" key="4">
    <source>
        <dbReference type="EMBL" id="SKC72210.1"/>
    </source>
</evidence>
<dbReference type="Pfam" id="PF23636">
    <property type="entry name" value="DUF7144"/>
    <property type="match status" value="1"/>
</dbReference>
<evidence type="ECO:0000313" key="5">
    <source>
        <dbReference type="Proteomes" id="UP000189777"/>
    </source>
</evidence>
<feature type="transmembrane region" description="Helical" evidence="2">
    <location>
        <begin position="77"/>
        <end position="98"/>
    </location>
</feature>
<protein>
    <recommendedName>
        <fullName evidence="3">DUF7144 domain-containing protein</fullName>
    </recommendedName>
</protein>
<keyword evidence="2" id="KW-0472">Membrane</keyword>
<keyword evidence="2" id="KW-0812">Transmembrane</keyword>
<feature type="transmembrane region" description="Helical" evidence="2">
    <location>
        <begin position="30"/>
        <end position="57"/>
    </location>
</feature>
<dbReference type="Proteomes" id="UP000189777">
    <property type="component" value="Unassembled WGS sequence"/>
</dbReference>
<name>A0A1T5L8E2_9MICO</name>
<sequence length="153" mass="16253">MTDPASAAAYGPRGQSSPGQFTQTPETTGWAGWVVFAGTLMIMLGLFHAIQGVVALFNDEYFLVGSSGLTVQLDYTAWGWVHLIGGVVVLLAGIGLLAGQTWARVVGILLAIVSAVTSFAFIAAYPVWSSIVIAIDVIIIFALSMHGQELRRR</sequence>
<keyword evidence="5" id="KW-1185">Reference proteome</keyword>
<reference evidence="4 5" key="1">
    <citation type="submission" date="2017-02" db="EMBL/GenBank/DDBJ databases">
        <authorList>
            <person name="Peterson S.W."/>
        </authorList>
    </citation>
    <scope>NUCLEOTIDE SEQUENCE [LARGE SCALE GENOMIC DNA]</scope>
    <source>
        <strain evidence="4 5">DSM 21481</strain>
    </source>
</reference>
<evidence type="ECO:0000256" key="2">
    <source>
        <dbReference type="SAM" id="Phobius"/>
    </source>
</evidence>
<dbReference type="STRING" id="526729.SAMN04324258_3121"/>
<feature type="region of interest" description="Disordered" evidence="1">
    <location>
        <begin position="1"/>
        <end position="22"/>
    </location>
</feature>
<feature type="domain" description="DUF7144" evidence="3">
    <location>
        <begin position="33"/>
        <end position="147"/>
    </location>
</feature>
<dbReference type="RefSeq" id="WP_079575367.1">
    <property type="nucleotide sequence ID" value="NZ_FUZQ01000005.1"/>
</dbReference>
<gene>
    <name evidence="4" type="ORF">SAMN04324258_3121</name>
</gene>
<evidence type="ECO:0000256" key="1">
    <source>
        <dbReference type="SAM" id="MobiDB-lite"/>
    </source>
</evidence>
<accession>A0A1T5L8E2</accession>
<dbReference type="InterPro" id="IPR055568">
    <property type="entry name" value="DUF7144"/>
</dbReference>
<evidence type="ECO:0000259" key="3">
    <source>
        <dbReference type="Pfam" id="PF23636"/>
    </source>
</evidence>
<keyword evidence="2" id="KW-1133">Transmembrane helix</keyword>